<dbReference type="AlphaFoldDB" id="A0A2P6FH50"/>
<gene>
    <name evidence="2" type="ORF">VE01_10754</name>
</gene>
<dbReference type="RefSeq" id="XP_059320189.1">
    <property type="nucleotide sequence ID" value="XM_059464206.1"/>
</dbReference>
<evidence type="ECO:0000313" key="2">
    <source>
        <dbReference type="EMBL" id="PQM43858.1"/>
    </source>
</evidence>
<dbReference type="EMBL" id="KV460213">
    <property type="protein sequence ID" value="PQM43858.1"/>
    <property type="molecule type" value="Genomic_DNA"/>
</dbReference>
<name>A0A2P6FH50_9PEZI</name>
<reference evidence="3" key="2">
    <citation type="journal article" date="2018" name="Nat. Commun.">
        <title>Extreme sensitivity to ultraviolet light in the fungal pathogen causing white-nose syndrome of bats.</title>
        <authorList>
            <person name="Palmer J.M."/>
            <person name="Drees K.P."/>
            <person name="Foster J.T."/>
            <person name="Lindner D.L."/>
        </authorList>
    </citation>
    <scope>NUCLEOTIDE SEQUENCE [LARGE SCALE GENOMIC DNA]</scope>
    <source>
        <strain evidence="3">UAMH 10579</strain>
    </source>
</reference>
<feature type="region of interest" description="Disordered" evidence="1">
    <location>
        <begin position="45"/>
        <end position="69"/>
    </location>
</feature>
<protein>
    <submittedName>
        <fullName evidence="2">Uncharacterized protein</fullName>
    </submittedName>
</protein>
<organism evidence="2 3">
    <name type="scientific">Pseudogymnoascus verrucosus</name>
    <dbReference type="NCBI Taxonomy" id="342668"/>
    <lineage>
        <taxon>Eukaryota</taxon>
        <taxon>Fungi</taxon>
        <taxon>Dikarya</taxon>
        <taxon>Ascomycota</taxon>
        <taxon>Pezizomycotina</taxon>
        <taxon>Leotiomycetes</taxon>
        <taxon>Thelebolales</taxon>
        <taxon>Thelebolaceae</taxon>
        <taxon>Pseudogymnoascus</taxon>
    </lineage>
</organism>
<sequence>MGEGSLLRFWSGGMDRVLSIHRHPDPWNYARTCKFVGVELGRASQSQGVAGGPGQATVPEAQRTGGEKKKSQVALWAKKGKEEATLPLCIFCAMELSDTSQAFHHPERLFTGKARQDRP</sequence>
<accession>A0A2P6FH50</accession>
<evidence type="ECO:0000256" key="1">
    <source>
        <dbReference type="SAM" id="MobiDB-lite"/>
    </source>
</evidence>
<keyword evidence="3" id="KW-1185">Reference proteome</keyword>
<evidence type="ECO:0000313" key="3">
    <source>
        <dbReference type="Proteomes" id="UP000091956"/>
    </source>
</evidence>
<dbReference type="GeneID" id="84234305"/>
<dbReference type="Proteomes" id="UP000091956">
    <property type="component" value="Unassembled WGS sequence"/>
</dbReference>
<proteinExistence type="predicted"/>
<reference evidence="2 3" key="1">
    <citation type="submission" date="2016-03" db="EMBL/GenBank/DDBJ databases">
        <title>Comparative genomics of Pseudogymnoascus destructans, the fungus causing white-nose syndrome of bats.</title>
        <authorList>
            <person name="Palmer J.M."/>
            <person name="Drees K.P."/>
            <person name="Foster J.T."/>
            <person name="Lindner D.L."/>
        </authorList>
    </citation>
    <scope>NUCLEOTIDE SEQUENCE [LARGE SCALE GENOMIC DNA]</scope>
    <source>
        <strain evidence="2 3">UAMH 10579</strain>
    </source>
</reference>